<accession>B7C9I6</accession>
<dbReference type="AlphaFoldDB" id="B7C9I6"/>
<gene>
    <name evidence="1" type="ORF">EUBIFOR_00844</name>
</gene>
<dbReference type="OrthoDB" id="2303037at2"/>
<name>B7C9I6_9FIRM</name>
<dbReference type="STRING" id="518637.EUBIFOR_00844"/>
<evidence type="ECO:0000313" key="1">
    <source>
        <dbReference type="EMBL" id="EEC90551.1"/>
    </source>
</evidence>
<dbReference type="eggNOG" id="ENOG5032B7V">
    <property type="taxonomic scope" value="Bacteria"/>
</dbReference>
<reference evidence="1 2" key="2">
    <citation type="submission" date="2008-11" db="EMBL/GenBank/DDBJ databases">
        <title>Draft genome sequence of Eubacterium biforme (DSM 3989).</title>
        <authorList>
            <person name="Sudarsanam P."/>
            <person name="Ley R."/>
            <person name="Guruge J."/>
            <person name="Turnbaugh P.J."/>
            <person name="Mahowald M."/>
            <person name="Liep D."/>
            <person name="Gordon J."/>
        </authorList>
    </citation>
    <scope>NUCLEOTIDE SEQUENCE [LARGE SCALE GENOMIC DNA]</scope>
    <source>
        <strain evidence="1 2">DSM 3989</strain>
    </source>
</reference>
<dbReference type="Proteomes" id="UP000004315">
    <property type="component" value="Unassembled WGS sequence"/>
</dbReference>
<organism evidence="1 2">
    <name type="scientific">Holdemanella biformis DSM 3989</name>
    <dbReference type="NCBI Taxonomy" id="518637"/>
    <lineage>
        <taxon>Bacteria</taxon>
        <taxon>Bacillati</taxon>
        <taxon>Bacillota</taxon>
        <taxon>Erysipelotrichia</taxon>
        <taxon>Erysipelotrichales</taxon>
        <taxon>Erysipelotrichaceae</taxon>
        <taxon>Holdemanella</taxon>
    </lineage>
</organism>
<evidence type="ECO:0000313" key="2">
    <source>
        <dbReference type="Proteomes" id="UP000004315"/>
    </source>
</evidence>
<dbReference type="RefSeq" id="WP_003864649.1">
    <property type="nucleotide sequence ID" value="NZ_DS996841.1"/>
</dbReference>
<dbReference type="EMBL" id="ABYT01000051">
    <property type="protein sequence ID" value="EEC90551.1"/>
    <property type="molecule type" value="Genomic_DNA"/>
</dbReference>
<dbReference type="HOGENOM" id="CLU_1821456_0_0_9"/>
<reference evidence="1 2" key="1">
    <citation type="submission" date="2008-10" db="EMBL/GenBank/DDBJ databases">
        <authorList>
            <person name="Fulton L."/>
            <person name="Clifton S."/>
            <person name="Fulton B."/>
            <person name="Xu J."/>
            <person name="Minx P."/>
            <person name="Pepin K.H."/>
            <person name="Johnson M."/>
            <person name="Bhonagiri V."/>
            <person name="Nash W.E."/>
            <person name="Mardis E.R."/>
            <person name="Wilson R.K."/>
        </authorList>
    </citation>
    <scope>NUCLEOTIDE SEQUENCE [LARGE SCALE GENOMIC DNA]</scope>
    <source>
        <strain evidence="1 2">DSM 3989</strain>
    </source>
</reference>
<evidence type="ECO:0008006" key="3">
    <source>
        <dbReference type="Google" id="ProtNLM"/>
    </source>
</evidence>
<proteinExistence type="predicted"/>
<protein>
    <recommendedName>
        <fullName evidence="3">Selenium binding protein</fullName>
    </recommendedName>
</protein>
<sequence>MYEPYTRQSLPSKEYRELLGSALCVFSSNNGFIIENIIHTSNAYDWYNLIDLESGKLKKSIADTISRNTGNKDIEILFSEIVEMRNRIIHGFRITSKQGEQILATKTRKKDGNIQFEITKEYLLDFIKKNEELSDMLYKYRGY</sequence>
<keyword evidence="2" id="KW-1185">Reference proteome</keyword>
<comment type="caution">
    <text evidence="1">The sequence shown here is derived from an EMBL/GenBank/DDBJ whole genome shotgun (WGS) entry which is preliminary data.</text>
</comment>